<feature type="transmembrane region" description="Helical" evidence="1">
    <location>
        <begin position="20"/>
        <end position="42"/>
    </location>
</feature>
<feature type="transmembrane region" description="Helical" evidence="1">
    <location>
        <begin position="48"/>
        <end position="69"/>
    </location>
</feature>
<evidence type="ECO:0000256" key="1">
    <source>
        <dbReference type="SAM" id="Phobius"/>
    </source>
</evidence>
<dbReference type="AlphaFoldDB" id="A0A0Z8JBU2"/>
<evidence type="ECO:0000313" key="3">
    <source>
        <dbReference type="Proteomes" id="UP000074356"/>
    </source>
</evidence>
<accession>A0A0Z8JBU2</accession>
<dbReference type="Proteomes" id="UP000074356">
    <property type="component" value="Unassembled WGS sequence"/>
</dbReference>
<reference evidence="2 3" key="1">
    <citation type="submission" date="2016-02" db="EMBL/GenBank/DDBJ databases">
        <authorList>
            <consortium name="Pathogen Informatics"/>
        </authorList>
    </citation>
    <scope>NUCLEOTIDE SEQUENCE [LARGE SCALE GENOMIC DNA]</scope>
    <source>
        <strain evidence="2 3">LSS78</strain>
    </source>
</reference>
<proteinExistence type="predicted"/>
<name>A0A0Z8JBU2_STRSU</name>
<feature type="transmembrane region" description="Helical" evidence="1">
    <location>
        <begin position="101"/>
        <end position="120"/>
    </location>
</feature>
<sequence>MQKEKMTVEEFLQLKKDAQVSLILFIVFGLVLFSSMFYITAIGARTQMYNSLVTMVFLSVLMSAVRPYVFSKNILEKKQPELKQYSTEGYSVSSAFLKRVFLVYSVAIIVVVFGFASAYATRVETILPDDTLPSLEQKSIIEQKLEGNSNE</sequence>
<keyword evidence="1" id="KW-0812">Transmembrane</keyword>
<dbReference type="RefSeq" id="WP_044682712.1">
    <property type="nucleotide sequence ID" value="NZ_CEHN01000056.1"/>
</dbReference>
<gene>
    <name evidence="2" type="ORF">ERS132440_00903</name>
</gene>
<keyword evidence="1" id="KW-1133">Transmembrane helix</keyword>
<evidence type="ECO:0000313" key="2">
    <source>
        <dbReference type="EMBL" id="CYV50934.1"/>
    </source>
</evidence>
<protein>
    <submittedName>
        <fullName evidence="2">Uncharacterized protein</fullName>
    </submittedName>
</protein>
<keyword evidence="1" id="KW-0472">Membrane</keyword>
<organism evidence="2 3">
    <name type="scientific">Streptococcus suis</name>
    <dbReference type="NCBI Taxonomy" id="1307"/>
    <lineage>
        <taxon>Bacteria</taxon>
        <taxon>Bacillati</taxon>
        <taxon>Bacillota</taxon>
        <taxon>Bacilli</taxon>
        <taxon>Lactobacillales</taxon>
        <taxon>Streptococcaceae</taxon>
        <taxon>Streptococcus</taxon>
    </lineage>
</organism>
<dbReference type="EMBL" id="FIIB01000006">
    <property type="protein sequence ID" value="CYV50934.1"/>
    <property type="molecule type" value="Genomic_DNA"/>
</dbReference>